<reference evidence="1" key="1">
    <citation type="journal article" date="2015" name="Nat. Genet.">
        <title>The pineapple genome and the evolution of CAM photosynthesis.</title>
        <authorList>
            <person name="Ming R."/>
            <person name="VanBuren R."/>
            <person name="Wai C.M."/>
            <person name="Tang H."/>
            <person name="Schatz M.C."/>
            <person name="Bowers J.E."/>
            <person name="Lyons E."/>
            <person name="Wang M.L."/>
            <person name="Chen J."/>
            <person name="Biggers E."/>
            <person name="Zhang J."/>
            <person name="Huang L."/>
            <person name="Zhang L."/>
            <person name="Miao W."/>
            <person name="Zhang J."/>
            <person name="Ye Z."/>
            <person name="Miao C."/>
            <person name="Lin Z."/>
            <person name="Wang H."/>
            <person name="Zhou H."/>
            <person name="Yim W.C."/>
            <person name="Priest H.D."/>
            <person name="Zheng C."/>
            <person name="Woodhouse M."/>
            <person name="Edger P.P."/>
            <person name="Guyot R."/>
            <person name="Guo H.B."/>
            <person name="Guo H."/>
            <person name="Zheng G."/>
            <person name="Singh R."/>
            <person name="Sharma A."/>
            <person name="Min X."/>
            <person name="Zheng Y."/>
            <person name="Lee H."/>
            <person name="Gurtowski J."/>
            <person name="Sedlazeck F.J."/>
            <person name="Harkess A."/>
            <person name="McKain M.R."/>
            <person name="Liao Z."/>
            <person name="Fang J."/>
            <person name="Liu J."/>
            <person name="Zhang X."/>
            <person name="Zhang Q."/>
            <person name="Hu W."/>
            <person name="Qin Y."/>
            <person name="Wang K."/>
            <person name="Chen L.Y."/>
            <person name="Shirley N."/>
            <person name="Lin Y.R."/>
            <person name="Liu L.Y."/>
            <person name="Hernandez A.G."/>
            <person name="Wright C.L."/>
            <person name="Bulone V."/>
            <person name="Tuskan G.A."/>
            <person name="Heath K."/>
            <person name="Zee F."/>
            <person name="Moore P.H."/>
            <person name="Sunkar R."/>
            <person name="Leebens-Mack J.H."/>
            <person name="Mockler T."/>
            <person name="Bennetzen J.L."/>
            <person name="Freeling M."/>
            <person name="Sankoff D."/>
            <person name="Paterson A.H."/>
            <person name="Zhu X."/>
            <person name="Yang X."/>
            <person name="Smith J.A."/>
            <person name="Cushman J.C."/>
            <person name="Paull R.E."/>
            <person name="Yu Q."/>
        </authorList>
    </citation>
    <scope>NUCLEOTIDE SEQUENCE [LARGE SCALE GENOMIC DNA]</scope>
    <source>
        <strain evidence="1">cv. F153</strain>
    </source>
</reference>
<dbReference type="Proteomes" id="UP000515123">
    <property type="component" value="Linkage group 7"/>
</dbReference>
<keyword evidence="2" id="KW-0489">Methyltransferase</keyword>
<dbReference type="RefSeq" id="XP_020093029.1">
    <property type="nucleotide sequence ID" value="XM_020237440.1"/>
</dbReference>
<dbReference type="InterPro" id="IPR019410">
    <property type="entry name" value="Methyltransf_16"/>
</dbReference>
<dbReference type="OrthoDB" id="413520at2759"/>
<gene>
    <name evidence="2" type="primary">LOC109713382</name>
</gene>
<organism evidence="1 2">
    <name type="scientific">Ananas comosus</name>
    <name type="common">Pineapple</name>
    <name type="synonym">Ananas ananas</name>
    <dbReference type="NCBI Taxonomy" id="4615"/>
    <lineage>
        <taxon>Eukaryota</taxon>
        <taxon>Viridiplantae</taxon>
        <taxon>Streptophyta</taxon>
        <taxon>Embryophyta</taxon>
        <taxon>Tracheophyta</taxon>
        <taxon>Spermatophyta</taxon>
        <taxon>Magnoliopsida</taxon>
        <taxon>Liliopsida</taxon>
        <taxon>Poales</taxon>
        <taxon>Bromeliaceae</taxon>
        <taxon>Bromelioideae</taxon>
        <taxon>Ananas</taxon>
    </lineage>
</organism>
<evidence type="ECO:0000313" key="2">
    <source>
        <dbReference type="RefSeq" id="XP_020093029.1"/>
    </source>
</evidence>
<dbReference type="GO" id="GO:0008168">
    <property type="term" value="F:methyltransferase activity"/>
    <property type="evidence" value="ECO:0007669"/>
    <property type="project" value="UniProtKB-KW"/>
</dbReference>
<name>A0A6P5FAQ9_ANACO</name>
<dbReference type="InterPro" id="IPR029063">
    <property type="entry name" value="SAM-dependent_MTases_sf"/>
</dbReference>
<dbReference type="SUPFAM" id="SSF53335">
    <property type="entry name" value="S-adenosyl-L-methionine-dependent methyltransferases"/>
    <property type="match status" value="1"/>
</dbReference>
<keyword evidence="2" id="KW-0808">Transferase</keyword>
<evidence type="ECO:0000313" key="1">
    <source>
        <dbReference type="Proteomes" id="UP000515123"/>
    </source>
</evidence>
<sequence>MDAAAEHGGADGDAAAAAATVAAMGAYGGAVRAAESAAEEILLLWALRQPTAHRHNAFVRHSAQTLTLDACGRHLSILQSPSAMSAPGVTGAVMWDSGVVLGKFLEHAVDSGRLLLRGRRAVELGAGCGLVGCIAALLGADVVLTDLPDRLKLLKKNVELNVEGHSRGSATVSELTWGDDPDPELMEPPPEFVLGSDVIYSEEAVEDLLTTLKQLSGTHTTIFLAGELRNEKKIHLIDVVLECFLDAAMEDFLVGCIDQTEWHPDYRSNRVALFVLVLKNREKQIELPFGGSAQKRTSVQVS</sequence>
<proteinExistence type="predicted"/>
<dbReference type="AlphaFoldDB" id="A0A6P5FAQ9"/>
<dbReference type="Gene3D" id="3.40.50.150">
    <property type="entry name" value="Vaccinia Virus protein VP39"/>
    <property type="match status" value="1"/>
</dbReference>
<dbReference type="GeneID" id="109713382"/>
<reference evidence="2" key="2">
    <citation type="submission" date="2025-08" db="UniProtKB">
        <authorList>
            <consortium name="RefSeq"/>
        </authorList>
    </citation>
    <scope>IDENTIFICATION</scope>
    <source>
        <tissue evidence="2">Leaf</tissue>
    </source>
</reference>
<dbReference type="Pfam" id="PF10294">
    <property type="entry name" value="Methyltransf_16"/>
    <property type="match status" value="1"/>
</dbReference>
<dbReference type="GO" id="GO:0032259">
    <property type="term" value="P:methylation"/>
    <property type="evidence" value="ECO:0007669"/>
    <property type="project" value="UniProtKB-KW"/>
</dbReference>
<dbReference type="PANTHER" id="PTHR14614:SF109">
    <property type="entry name" value="RIBOSOMAL LYSINE N-METHYLTRANSFERASE 5"/>
    <property type="match status" value="1"/>
</dbReference>
<accession>A0A6P5FAQ9</accession>
<dbReference type="PANTHER" id="PTHR14614">
    <property type="entry name" value="HEPATOCELLULAR CARCINOMA-ASSOCIATED ANTIGEN"/>
    <property type="match status" value="1"/>
</dbReference>
<protein>
    <submittedName>
        <fullName evidence="2">Protein-lysine methyltransferase METTL21D isoform X1</fullName>
    </submittedName>
</protein>
<keyword evidence="1" id="KW-1185">Reference proteome</keyword>